<comment type="cofactor">
    <cofactor evidence="7">
        <name>Mg(2+)</name>
        <dbReference type="ChEBI" id="CHEBI:18420"/>
    </cofactor>
</comment>
<accession>A0A9D7HQ95</accession>
<evidence type="ECO:0000256" key="6">
    <source>
        <dbReference type="ARBA" id="ARBA00023136"/>
    </source>
</evidence>
<evidence type="ECO:0000256" key="7">
    <source>
        <dbReference type="PIRSR" id="PIRSR600715-1"/>
    </source>
</evidence>
<feature type="transmembrane region" description="Helical" evidence="8">
    <location>
        <begin position="295"/>
        <end position="312"/>
    </location>
</feature>
<evidence type="ECO:0000256" key="1">
    <source>
        <dbReference type="ARBA" id="ARBA00004651"/>
    </source>
</evidence>
<reference evidence="9" key="1">
    <citation type="submission" date="2020-10" db="EMBL/GenBank/DDBJ databases">
        <title>Connecting structure to function with the recovery of over 1000 high-quality activated sludge metagenome-assembled genomes encoding full-length rRNA genes using long-read sequencing.</title>
        <authorList>
            <person name="Singleton C.M."/>
            <person name="Petriglieri F."/>
            <person name="Kristensen J.M."/>
            <person name="Kirkegaard R.H."/>
            <person name="Michaelsen T.Y."/>
            <person name="Andersen M.H."/>
            <person name="Karst S.M."/>
            <person name="Dueholm M.S."/>
            <person name="Nielsen P.H."/>
            <person name="Albertsen M."/>
        </authorList>
    </citation>
    <scope>NUCLEOTIDE SEQUENCE</scope>
    <source>
        <strain evidence="9">Bjer_18-Q3-R1-45_BAT3C.347</strain>
    </source>
</reference>
<keyword evidence="7" id="KW-0479">Metal-binding</keyword>
<feature type="transmembrane region" description="Helical" evidence="8">
    <location>
        <begin position="270"/>
        <end position="289"/>
    </location>
</feature>
<evidence type="ECO:0000313" key="10">
    <source>
        <dbReference type="Proteomes" id="UP000807785"/>
    </source>
</evidence>
<evidence type="ECO:0000313" key="9">
    <source>
        <dbReference type="EMBL" id="MBK6972146.1"/>
    </source>
</evidence>
<comment type="subcellular location">
    <subcellularLocation>
        <location evidence="1">Cell membrane</location>
        <topology evidence="1">Multi-pass membrane protein</topology>
    </subcellularLocation>
</comment>
<feature type="binding site" evidence="7">
    <location>
        <position position="193"/>
    </location>
    <ligand>
        <name>Mg(2+)</name>
        <dbReference type="ChEBI" id="CHEBI:18420"/>
    </ligand>
</feature>
<dbReference type="GO" id="GO:0044038">
    <property type="term" value="P:cell wall macromolecule biosynthetic process"/>
    <property type="evidence" value="ECO:0007669"/>
    <property type="project" value="TreeGrafter"/>
</dbReference>
<evidence type="ECO:0000256" key="2">
    <source>
        <dbReference type="ARBA" id="ARBA00022475"/>
    </source>
</evidence>
<gene>
    <name evidence="9" type="ORF">IPH26_04045</name>
</gene>
<evidence type="ECO:0000256" key="8">
    <source>
        <dbReference type="SAM" id="Phobius"/>
    </source>
</evidence>
<keyword evidence="6 8" id="KW-0472">Membrane</keyword>
<dbReference type="GO" id="GO:0005886">
    <property type="term" value="C:plasma membrane"/>
    <property type="evidence" value="ECO:0007669"/>
    <property type="project" value="UniProtKB-SubCell"/>
</dbReference>
<keyword evidence="4 8" id="KW-0812">Transmembrane</keyword>
<feature type="transmembrane region" description="Helical" evidence="8">
    <location>
        <begin position="189"/>
        <end position="206"/>
    </location>
</feature>
<keyword evidence="5 8" id="KW-1133">Transmembrane helix</keyword>
<feature type="transmembrane region" description="Helical" evidence="8">
    <location>
        <begin position="164"/>
        <end position="182"/>
    </location>
</feature>
<feature type="transmembrane region" description="Helical" evidence="8">
    <location>
        <begin position="218"/>
        <end position="237"/>
    </location>
</feature>
<evidence type="ECO:0000256" key="4">
    <source>
        <dbReference type="ARBA" id="ARBA00022692"/>
    </source>
</evidence>
<feature type="binding site" evidence="7">
    <location>
        <position position="133"/>
    </location>
    <ligand>
        <name>Mg(2+)</name>
        <dbReference type="ChEBI" id="CHEBI:18420"/>
    </ligand>
</feature>
<evidence type="ECO:0000256" key="5">
    <source>
        <dbReference type="ARBA" id="ARBA00022989"/>
    </source>
</evidence>
<protein>
    <submittedName>
        <fullName evidence="9">Glycosyl transferase</fullName>
    </submittedName>
</protein>
<proteinExistence type="predicted"/>
<keyword evidence="7" id="KW-0460">Magnesium</keyword>
<feature type="transmembrane region" description="Helical" evidence="8">
    <location>
        <begin position="113"/>
        <end position="133"/>
    </location>
</feature>
<dbReference type="PANTHER" id="PTHR22926">
    <property type="entry name" value="PHOSPHO-N-ACETYLMURAMOYL-PENTAPEPTIDE-TRANSFERASE"/>
    <property type="match status" value="1"/>
</dbReference>
<organism evidence="9 10">
    <name type="scientific">Candidatus Methylophosphatis roskildensis</name>
    <dbReference type="NCBI Taxonomy" id="2899263"/>
    <lineage>
        <taxon>Bacteria</taxon>
        <taxon>Pseudomonadati</taxon>
        <taxon>Pseudomonadota</taxon>
        <taxon>Betaproteobacteria</taxon>
        <taxon>Nitrosomonadales</taxon>
        <taxon>Sterolibacteriaceae</taxon>
        <taxon>Candidatus Methylophosphatis</taxon>
    </lineage>
</organism>
<dbReference type="EMBL" id="JADJEV010000002">
    <property type="protein sequence ID" value="MBK6972146.1"/>
    <property type="molecule type" value="Genomic_DNA"/>
</dbReference>
<keyword evidence="3 9" id="KW-0808">Transferase</keyword>
<dbReference type="Proteomes" id="UP000807785">
    <property type="component" value="Unassembled WGS sequence"/>
</dbReference>
<dbReference type="Pfam" id="PF00953">
    <property type="entry name" value="Glycos_transf_4"/>
    <property type="match status" value="1"/>
</dbReference>
<feature type="transmembrane region" description="Helical" evidence="8">
    <location>
        <begin position="12"/>
        <end position="31"/>
    </location>
</feature>
<evidence type="ECO:0000256" key="3">
    <source>
        <dbReference type="ARBA" id="ARBA00022679"/>
    </source>
</evidence>
<dbReference type="AlphaFoldDB" id="A0A9D7HQ95"/>
<dbReference type="GO" id="GO:0071555">
    <property type="term" value="P:cell wall organization"/>
    <property type="evidence" value="ECO:0007669"/>
    <property type="project" value="TreeGrafter"/>
</dbReference>
<dbReference type="InterPro" id="IPR000715">
    <property type="entry name" value="Glycosyl_transferase_4"/>
</dbReference>
<dbReference type="PANTHER" id="PTHR22926:SF3">
    <property type="entry name" value="UNDECAPRENYL-PHOSPHATE ALPHA-N-ACETYLGLUCOSAMINYL 1-PHOSPHATE TRANSFERASE"/>
    <property type="match status" value="1"/>
</dbReference>
<sequence>MLPELAKPLFAFLASAAVIHFMLRFGLHGALDAPVQRSLHHRAVPRTGGVGILAAAAIGAVEAGGPWPATALAFSLAAMSAFDDQFDLPITLRFLAHLLAAIGLWAGGGFPVASLPLSVAAIVAVVWMTNLYNFMDGADGLAGGMALFGFAAYAYAALQGGDVQIAVFCACIAAGAAGFLVFNFHPARIFMGDVGSIPMGFLAAALGLEGLRRDLWPLWFPILVFSPFIVDASATLVRRLLKGERIWQAHREHHYQVMVRSGLGHRATALIWYVLMALAGASACAALAIPSIASGLVLGLWVLVYLVLGYTVNARCRRHIDGPTRC</sequence>
<dbReference type="GO" id="GO:0009103">
    <property type="term" value="P:lipopolysaccharide biosynthetic process"/>
    <property type="evidence" value="ECO:0007669"/>
    <property type="project" value="TreeGrafter"/>
</dbReference>
<keyword evidence="2" id="KW-1003">Cell membrane</keyword>
<dbReference type="GO" id="GO:0016780">
    <property type="term" value="F:phosphotransferase activity, for other substituted phosphate groups"/>
    <property type="evidence" value="ECO:0007669"/>
    <property type="project" value="InterPro"/>
</dbReference>
<feature type="transmembrane region" description="Helical" evidence="8">
    <location>
        <begin position="43"/>
        <end position="61"/>
    </location>
</feature>
<dbReference type="GO" id="GO:0046872">
    <property type="term" value="F:metal ion binding"/>
    <property type="evidence" value="ECO:0007669"/>
    <property type="project" value="UniProtKB-KW"/>
</dbReference>
<feature type="transmembrane region" description="Helical" evidence="8">
    <location>
        <begin position="140"/>
        <end position="158"/>
    </location>
</feature>
<name>A0A9D7HQ95_9PROT</name>
<comment type="caution">
    <text evidence="9">The sequence shown here is derived from an EMBL/GenBank/DDBJ whole genome shotgun (WGS) entry which is preliminary data.</text>
</comment>